<gene>
    <name evidence="1" type="ORF">UFOPK1392_02494</name>
</gene>
<organism evidence="1">
    <name type="scientific">freshwater metagenome</name>
    <dbReference type="NCBI Taxonomy" id="449393"/>
    <lineage>
        <taxon>unclassified sequences</taxon>
        <taxon>metagenomes</taxon>
        <taxon>ecological metagenomes</taxon>
    </lineage>
</organism>
<dbReference type="AlphaFoldDB" id="A0A6J5YLY5"/>
<sequence length="165" mass="17285">MISGPTMHPNRFLLACLIVAFVTTGCTSSERAGSVQKNEAPEVSVATDESSLPQSIKDCLAATELVADSLRAGNTESALKAQEICRKAMIDLNVDGQGTQLGTRLNAASGFISDLNSAVASAIISAGQGALSPEDYDRLNAEYGSSIISIERVLDPNYPFVGMSE</sequence>
<protein>
    <submittedName>
        <fullName evidence="1">Unannotated protein</fullName>
    </submittedName>
</protein>
<name>A0A6J5YLY5_9ZZZZ</name>
<dbReference type="EMBL" id="CAEMXZ010000203">
    <property type="protein sequence ID" value="CAB4324718.1"/>
    <property type="molecule type" value="Genomic_DNA"/>
</dbReference>
<reference evidence="1" key="1">
    <citation type="submission" date="2020-05" db="EMBL/GenBank/DDBJ databases">
        <authorList>
            <person name="Chiriac C."/>
            <person name="Salcher M."/>
            <person name="Ghai R."/>
            <person name="Kavagutti S V."/>
        </authorList>
    </citation>
    <scope>NUCLEOTIDE SEQUENCE</scope>
</reference>
<proteinExistence type="predicted"/>
<evidence type="ECO:0000313" key="1">
    <source>
        <dbReference type="EMBL" id="CAB4324718.1"/>
    </source>
</evidence>
<accession>A0A6J5YLY5</accession>